<sequence length="193" mass="21041">MIVVPTATFEALLSEWKRWRTASGGPVPRKDQVDPQAIKQLLPYVALIDIDETGKMVGRLSGTFYRDLFGEELAGKAAEAVRRYQGTSLFLPNAAFRALVDVPCGMKSKRRIPVATGGAWNMHIMTLPLCDAKGQRNMGMYTIEMAPEGKAGQLLDLATLQFDQGTLESYHFFDLGYGLPELTGPLASASTAA</sequence>
<evidence type="ECO:0000313" key="2">
    <source>
        <dbReference type="Proteomes" id="UP001217500"/>
    </source>
</evidence>
<dbReference type="InterPro" id="IPR009922">
    <property type="entry name" value="DUF1457"/>
</dbReference>
<name>A0AAE9XMY5_9PROT</name>
<dbReference type="EMBL" id="CP116805">
    <property type="protein sequence ID" value="WCL53141.1"/>
    <property type="molecule type" value="Genomic_DNA"/>
</dbReference>
<protein>
    <submittedName>
        <fullName evidence="1">PAS domain-containing protein</fullName>
    </submittedName>
</protein>
<evidence type="ECO:0000313" key="1">
    <source>
        <dbReference type="EMBL" id="WCL53141.1"/>
    </source>
</evidence>
<gene>
    <name evidence="1" type="ORF">PH603_11390</name>
</gene>
<organism evidence="1 2">
    <name type="scientific">Gimibacter soli</name>
    <dbReference type="NCBI Taxonomy" id="3024400"/>
    <lineage>
        <taxon>Bacteria</taxon>
        <taxon>Pseudomonadati</taxon>
        <taxon>Pseudomonadota</taxon>
        <taxon>Alphaproteobacteria</taxon>
        <taxon>Kordiimonadales</taxon>
        <taxon>Temperatibacteraceae</taxon>
        <taxon>Gimibacter</taxon>
    </lineage>
</organism>
<reference evidence="1" key="1">
    <citation type="submission" date="2023-01" db="EMBL/GenBank/DDBJ databases">
        <title>The genome sequence of Kordiimonadaceae bacterium 6D33.</title>
        <authorList>
            <person name="Liu Y."/>
        </authorList>
    </citation>
    <scope>NUCLEOTIDE SEQUENCE</scope>
    <source>
        <strain evidence="1">6D33</strain>
    </source>
</reference>
<dbReference type="KEGG" id="gso:PH603_11390"/>
<dbReference type="AlphaFoldDB" id="A0AAE9XMY5"/>
<dbReference type="Proteomes" id="UP001217500">
    <property type="component" value="Chromosome"/>
</dbReference>
<keyword evidence="2" id="KW-1185">Reference proteome</keyword>
<accession>A0AAE9XMY5</accession>
<proteinExistence type="predicted"/>
<dbReference type="RefSeq" id="WP_289502653.1">
    <property type="nucleotide sequence ID" value="NZ_CP116805.1"/>
</dbReference>
<dbReference type="Pfam" id="PF07310">
    <property type="entry name" value="PAS_5"/>
    <property type="match status" value="1"/>
</dbReference>